<evidence type="ECO:0000313" key="1">
    <source>
        <dbReference type="EMBL" id="RUS13666.1"/>
    </source>
</evidence>
<dbReference type="AlphaFoldDB" id="A0A433P800"/>
<evidence type="ECO:0000313" key="2">
    <source>
        <dbReference type="Proteomes" id="UP000274822"/>
    </source>
</evidence>
<sequence>MRKFPTSLIFSFSHFTTYPVAIGPAFRDDSFSLDGLTDFITPKDILYDFLASHNGNFLTLYLARNDPLPSYESNSPRQSHIKPPIAFAGHPFLLLHNLPGDSTSVSTTATAALDAMRQEGMEDNLLIMLGASGCGKTRTCFEILCSTWGIYFVAGKEYLGSKDIALMESYLTPLMTGNFDNNRGHAEHYTKCALLARLLILDHCVAKSPSFTPQRWMLIQVVQDIFKKIYDYYGDIFSNLTVRLARACNEQFVREEIGNTYTKLCTKLELNVFPIFLDEAQVLQHILPNHFKSRTVTTEDRPLLSPVVHALVQPIDSVDSHCVVPCGTGLGLMFVRETLLSGVAKQVNSIPRFTNFGGWRDEEHVAQYARAIVDLEYADITKLYKYFPGRFRPIVTCIEKILTGFSVSQAIDFIWDIVTTPRTLKE</sequence>
<accession>A0A433P800</accession>
<dbReference type="Proteomes" id="UP000274822">
    <property type="component" value="Unassembled WGS sequence"/>
</dbReference>
<comment type="caution">
    <text evidence="1">The sequence shown here is derived from an EMBL/GenBank/DDBJ whole genome shotgun (WGS) entry which is preliminary data.</text>
</comment>
<name>A0A433P800_9FUNG</name>
<organism evidence="1 2">
    <name type="scientific">Jimgerdemannia flammicorona</name>
    <dbReference type="NCBI Taxonomy" id="994334"/>
    <lineage>
        <taxon>Eukaryota</taxon>
        <taxon>Fungi</taxon>
        <taxon>Fungi incertae sedis</taxon>
        <taxon>Mucoromycota</taxon>
        <taxon>Mucoromycotina</taxon>
        <taxon>Endogonomycetes</taxon>
        <taxon>Endogonales</taxon>
        <taxon>Endogonaceae</taxon>
        <taxon>Jimgerdemannia</taxon>
    </lineage>
</organism>
<dbReference type="EMBL" id="RBNJ01029144">
    <property type="protein sequence ID" value="RUS13666.1"/>
    <property type="molecule type" value="Genomic_DNA"/>
</dbReference>
<protein>
    <submittedName>
        <fullName evidence="1">Uncharacterized protein</fullName>
    </submittedName>
</protein>
<proteinExistence type="predicted"/>
<keyword evidence="2" id="KW-1185">Reference proteome</keyword>
<gene>
    <name evidence="1" type="ORF">BC938DRAFT_477734</name>
</gene>
<reference evidence="1 2" key="1">
    <citation type="journal article" date="2018" name="New Phytol.">
        <title>Phylogenomics of Endogonaceae and evolution of mycorrhizas within Mucoromycota.</title>
        <authorList>
            <person name="Chang Y."/>
            <person name="Desiro A."/>
            <person name="Na H."/>
            <person name="Sandor L."/>
            <person name="Lipzen A."/>
            <person name="Clum A."/>
            <person name="Barry K."/>
            <person name="Grigoriev I.V."/>
            <person name="Martin F.M."/>
            <person name="Stajich J.E."/>
            <person name="Smith M.E."/>
            <person name="Bonito G."/>
            <person name="Spatafora J.W."/>
        </authorList>
    </citation>
    <scope>NUCLEOTIDE SEQUENCE [LARGE SCALE GENOMIC DNA]</scope>
    <source>
        <strain evidence="1 2">AD002</strain>
    </source>
</reference>
<feature type="non-terminal residue" evidence="1">
    <location>
        <position position="426"/>
    </location>
</feature>